<organism evidence="1 2">
    <name type="scientific">Natronosporangium hydrolyticum</name>
    <dbReference type="NCBI Taxonomy" id="2811111"/>
    <lineage>
        <taxon>Bacteria</taxon>
        <taxon>Bacillati</taxon>
        <taxon>Actinomycetota</taxon>
        <taxon>Actinomycetes</taxon>
        <taxon>Micromonosporales</taxon>
        <taxon>Micromonosporaceae</taxon>
        <taxon>Natronosporangium</taxon>
    </lineage>
</organism>
<dbReference type="InterPro" id="IPR009467">
    <property type="entry name" value="Glycolipid-bd_prot_put"/>
</dbReference>
<dbReference type="Pfam" id="PF06475">
    <property type="entry name" value="Glycolipid_bind"/>
    <property type="match status" value="1"/>
</dbReference>
<name>A0A895YHF0_9ACTN</name>
<sequence length="206" mass="22262">MPTFPKSLFWRRTDTAGADHALIDDRSGLRATGVALAAAPLPYTCRYELATDPQWGTGRLEVTAEGAGWQRRVRLERKPGEWRVTTSEQGDLGRALTAAGRPRPELPGAEDPDRLAEAADVDLGGAPLFNTLPVRRLGLLSAPAGTEHRLTVAWVVVPSLAVVAAEQTYTALGGGRVRYSSASFTAELELDEEGYVRHYPGLANRD</sequence>
<dbReference type="Proteomes" id="UP000662857">
    <property type="component" value="Chromosome"/>
</dbReference>
<dbReference type="RefSeq" id="WP_239677103.1">
    <property type="nucleotide sequence ID" value="NZ_CP070499.1"/>
</dbReference>
<dbReference type="KEGG" id="nhy:JQS43_00645"/>
<gene>
    <name evidence="1" type="ORF">JQS43_00645</name>
</gene>
<dbReference type="EMBL" id="CP070499">
    <property type="protein sequence ID" value="QSB14939.1"/>
    <property type="molecule type" value="Genomic_DNA"/>
</dbReference>
<evidence type="ECO:0000313" key="1">
    <source>
        <dbReference type="EMBL" id="QSB14939.1"/>
    </source>
</evidence>
<dbReference type="SUPFAM" id="SSF159275">
    <property type="entry name" value="PA1994-like"/>
    <property type="match status" value="1"/>
</dbReference>
<proteinExistence type="predicted"/>
<accession>A0A895YHF0</accession>
<dbReference type="AlphaFoldDB" id="A0A895YHF0"/>
<reference evidence="1" key="1">
    <citation type="submission" date="2021-02" db="EMBL/GenBank/DDBJ databases">
        <title>Natrosporangium hydrolyticum gen. nov., sp. nov, a haloalkaliphilic actinobacterium from a soda solonchak soil.</title>
        <authorList>
            <person name="Sorokin D.Y."/>
            <person name="Khijniak T.V."/>
            <person name="Zakharycheva A.P."/>
            <person name="Boueva O.V."/>
            <person name="Ariskina E.V."/>
            <person name="Hahnke R.L."/>
            <person name="Bunk B."/>
            <person name="Sproer C."/>
            <person name="Schumann P."/>
            <person name="Evtushenko L.I."/>
            <person name="Kublanov I.V."/>
        </authorList>
    </citation>
    <scope>NUCLEOTIDE SEQUENCE</scope>
    <source>
        <strain evidence="1">DSM 106523</strain>
    </source>
</reference>
<keyword evidence="2" id="KW-1185">Reference proteome</keyword>
<protein>
    <submittedName>
        <fullName evidence="1">Putative glycolipid-binding domain-containing protein</fullName>
    </submittedName>
</protein>
<evidence type="ECO:0000313" key="2">
    <source>
        <dbReference type="Proteomes" id="UP000662857"/>
    </source>
</evidence>